<sequence>MKLKETMPEFKGATGWLNRKVRKDDLTNITIVHFWSVSCSLCKELLPKLYTIAKNYEIDLVAVHMPRQPDDEALATVKEAVRQFDIREAVFLDHNKYLTDIYNPRFVPAYYIFDKQQQLRHMQVAGSMRLIENKIQYLLRESK</sequence>
<evidence type="ECO:0000313" key="2">
    <source>
        <dbReference type="EMBL" id="MEC1178762.1"/>
    </source>
</evidence>
<dbReference type="PANTHER" id="PTHR42852">
    <property type="entry name" value="THIOL:DISULFIDE INTERCHANGE PROTEIN DSBE"/>
    <property type="match status" value="1"/>
</dbReference>
<dbReference type="InterPro" id="IPR036249">
    <property type="entry name" value="Thioredoxin-like_sf"/>
</dbReference>
<dbReference type="RefSeq" id="WP_326123226.1">
    <property type="nucleotide sequence ID" value="NZ_JARSFG010000013.1"/>
</dbReference>
<organism evidence="2 3">
    <name type="scientific">Metasolibacillus meyeri</name>
    <dbReference type="NCBI Taxonomy" id="1071052"/>
    <lineage>
        <taxon>Bacteria</taxon>
        <taxon>Bacillati</taxon>
        <taxon>Bacillota</taxon>
        <taxon>Bacilli</taxon>
        <taxon>Bacillales</taxon>
        <taxon>Caryophanaceae</taxon>
        <taxon>Metasolibacillus</taxon>
    </lineage>
</organism>
<protein>
    <submittedName>
        <fullName evidence="2">Redoxin domain-containing protein</fullName>
    </submittedName>
</protein>
<gene>
    <name evidence="2" type="ORF">P9B03_09735</name>
</gene>
<reference evidence="2 3" key="1">
    <citation type="submission" date="2023-03" db="EMBL/GenBank/DDBJ databases">
        <title>Bacillus Genome Sequencing.</title>
        <authorList>
            <person name="Dunlap C."/>
        </authorList>
    </citation>
    <scope>NUCLEOTIDE SEQUENCE [LARGE SCALE GENOMIC DNA]</scope>
    <source>
        <strain evidence="2 3">B-59205</strain>
    </source>
</reference>
<dbReference type="SUPFAM" id="SSF52833">
    <property type="entry name" value="Thioredoxin-like"/>
    <property type="match status" value="1"/>
</dbReference>
<proteinExistence type="predicted"/>
<comment type="caution">
    <text evidence="2">The sequence shown here is derived from an EMBL/GenBank/DDBJ whole genome shotgun (WGS) entry which is preliminary data.</text>
</comment>
<evidence type="ECO:0000259" key="1">
    <source>
        <dbReference type="PROSITE" id="PS51352"/>
    </source>
</evidence>
<keyword evidence="3" id="KW-1185">Reference proteome</keyword>
<dbReference type="InterPro" id="IPR050553">
    <property type="entry name" value="Thioredoxin_ResA/DsbE_sf"/>
</dbReference>
<dbReference type="EMBL" id="JARSFG010000013">
    <property type="protein sequence ID" value="MEC1178762.1"/>
    <property type="molecule type" value="Genomic_DNA"/>
</dbReference>
<dbReference type="PANTHER" id="PTHR42852:SF12">
    <property type="entry name" value="THIOL-DISULFIDE OXIDOREDUCTASE YKUV"/>
    <property type="match status" value="1"/>
</dbReference>
<dbReference type="InterPro" id="IPR013766">
    <property type="entry name" value="Thioredoxin_domain"/>
</dbReference>
<dbReference type="AlphaFoldDB" id="A0AAW9NMR3"/>
<feature type="domain" description="Thioredoxin" evidence="1">
    <location>
        <begin position="1"/>
        <end position="140"/>
    </location>
</feature>
<evidence type="ECO:0000313" key="3">
    <source>
        <dbReference type="Proteomes" id="UP001344888"/>
    </source>
</evidence>
<name>A0AAW9NMR3_9BACL</name>
<accession>A0AAW9NMR3</accession>
<dbReference type="PROSITE" id="PS51352">
    <property type="entry name" value="THIOREDOXIN_2"/>
    <property type="match status" value="1"/>
</dbReference>
<dbReference type="Proteomes" id="UP001344888">
    <property type="component" value="Unassembled WGS sequence"/>
</dbReference>
<dbReference type="Gene3D" id="3.40.30.10">
    <property type="entry name" value="Glutaredoxin"/>
    <property type="match status" value="1"/>
</dbReference>